<evidence type="ECO:0000259" key="2">
    <source>
        <dbReference type="Pfam" id="PF11396"/>
    </source>
</evidence>
<reference evidence="3 4" key="1">
    <citation type="submission" date="2016-10" db="EMBL/GenBank/DDBJ databases">
        <authorList>
            <person name="de Groot N.N."/>
        </authorList>
    </citation>
    <scope>NUCLEOTIDE SEQUENCE [LARGE SCALE GENOMIC DNA]</scope>
    <source>
        <strain evidence="3 4">DSM 28286</strain>
    </source>
</reference>
<gene>
    <name evidence="3" type="ORF">SAMN05444277_106145</name>
</gene>
<feature type="domain" description="Putative beta-lactamase-inhibitor-like PepSY-like" evidence="2">
    <location>
        <begin position="20"/>
        <end position="76"/>
    </location>
</feature>
<evidence type="ECO:0000256" key="1">
    <source>
        <dbReference type="SAM" id="SignalP"/>
    </source>
</evidence>
<dbReference type="Gene3D" id="3.10.450.360">
    <property type="match status" value="1"/>
</dbReference>
<dbReference type="OrthoDB" id="1121502at2"/>
<proteinExistence type="predicted"/>
<sequence length="142" mass="15831">MKKATLFLAAMFAITFVNSQNISDKDVPSTVKSAFQKQYPKIKKVKWEKEKANYEAGFESNKTEYAVLIDASGNILETEAGIKVDELPVKVKAYALKNYPGQRIKEAAKITKADGEINYEAEVKGKDVIFDAAGNFIKEDKD</sequence>
<name>A0A1I5WF58_9BACT</name>
<dbReference type="STRING" id="1465490.SAMN05444277_106145"/>
<feature type="chain" id="PRO_5011573074" evidence="1">
    <location>
        <begin position="20"/>
        <end position="142"/>
    </location>
</feature>
<protein>
    <submittedName>
        <fullName evidence="3">Putative beta-lactamase-inhibitor-like, PepSY-like</fullName>
    </submittedName>
</protein>
<keyword evidence="1" id="KW-0732">Signal</keyword>
<keyword evidence="4" id="KW-1185">Reference proteome</keyword>
<dbReference type="EMBL" id="FOXQ01000006">
    <property type="protein sequence ID" value="SFQ18331.1"/>
    <property type="molecule type" value="Genomic_DNA"/>
</dbReference>
<dbReference type="SUPFAM" id="SSF160574">
    <property type="entry name" value="BT0923-like"/>
    <property type="match status" value="1"/>
</dbReference>
<evidence type="ECO:0000313" key="3">
    <source>
        <dbReference type="EMBL" id="SFQ18331.1"/>
    </source>
</evidence>
<dbReference type="InterPro" id="IPR021533">
    <property type="entry name" value="PepSY-like"/>
</dbReference>
<feature type="signal peptide" evidence="1">
    <location>
        <begin position="1"/>
        <end position="19"/>
    </location>
</feature>
<dbReference type="AlphaFoldDB" id="A0A1I5WF58"/>
<dbReference type="Pfam" id="PF11396">
    <property type="entry name" value="PepSY_like"/>
    <property type="match status" value="1"/>
</dbReference>
<dbReference type="Proteomes" id="UP000199031">
    <property type="component" value="Unassembled WGS sequence"/>
</dbReference>
<accession>A0A1I5WF58</accession>
<evidence type="ECO:0000313" key="4">
    <source>
        <dbReference type="Proteomes" id="UP000199031"/>
    </source>
</evidence>
<organism evidence="3 4">
    <name type="scientific">Parafilimonas terrae</name>
    <dbReference type="NCBI Taxonomy" id="1465490"/>
    <lineage>
        <taxon>Bacteria</taxon>
        <taxon>Pseudomonadati</taxon>
        <taxon>Bacteroidota</taxon>
        <taxon>Chitinophagia</taxon>
        <taxon>Chitinophagales</taxon>
        <taxon>Chitinophagaceae</taxon>
        <taxon>Parafilimonas</taxon>
    </lineage>
</organism>